<feature type="region of interest" description="Disordered" evidence="7">
    <location>
        <begin position="219"/>
        <end position="259"/>
    </location>
</feature>
<dbReference type="PANTHER" id="PTHR12684">
    <property type="entry name" value="PUTATIVE PHOSPHOTRANSFERASE"/>
    <property type="match status" value="1"/>
</dbReference>
<dbReference type="Gene3D" id="1.10.10.970">
    <property type="entry name" value="RNA 2'-phosphotransferase, Tpt1/KptA family, N-terminal domain"/>
    <property type="match status" value="1"/>
</dbReference>
<name>A0A4Z0A9C3_9AGAM</name>
<organism evidence="8 9">
    <name type="scientific">Hericium alpestre</name>
    <dbReference type="NCBI Taxonomy" id="135208"/>
    <lineage>
        <taxon>Eukaryota</taxon>
        <taxon>Fungi</taxon>
        <taxon>Dikarya</taxon>
        <taxon>Basidiomycota</taxon>
        <taxon>Agaricomycotina</taxon>
        <taxon>Agaricomycetes</taxon>
        <taxon>Russulales</taxon>
        <taxon>Hericiaceae</taxon>
        <taxon>Hericium</taxon>
    </lineage>
</organism>
<sequence length="259" mass="28135">MSASSQQKGSGGKSKLRGLPKDSPEVRVSKTLSWILRHGAKSQGLYMRPDGFVRVSELKIVKDDQKMRYTLLMGPDEAAPDAGDIWWIRANQGHSMKVREAQRNFTFSPSRICAGSETGSQTNSVSNGDTDGGPWHEPQGMAIDLSVIFVHVLRAAIHRLGSDGVISGMRASAQILIYIDIQKALDDGILFFLSENGVVLTEGDSRGFLDPKYFSRVESRDGRPIEGWQPSSAEPATPAPSPPPVEQTSPAEEVKEAAS</sequence>
<feature type="compositionally biased region" description="Polar residues" evidence="7">
    <location>
        <begin position="117"/>
        <end position="129"/>
    </location>
</feature>
<dbReference type="SUPFAM" id="SSF56399">
    <property type="entry name" value="ADP-ribosylation"/>
    <property type="match status" value="2"/>
</dbReference>
<reference evidence="8 9" key="1">
    <citation type="submission" date="2019-02" db="EMBL/GenBank/DDBJ databases">
        <title>Genome sequencing of the rare red list fungi Hericium alpestre (H. flagellum).</title>
        <authorList>
            <person name="Buettner E."/>
            <person name="Kellner H."/>
        </authorList>
    </citation>
    <scope>NUCLEOTIDE SEQUENCE [LARGE SCALE GENOMIC DNA]</scope>
    <source>
        <strain evidence="8 9">DSM 108284</strain>
    </source>
</reference>
<protein>
    <recommendedName>
        <fullName evidence="3">2'-phosphotransferase</fullName>
        <ecNumber evidence="3">2.7.1.160</ecNumber>
    </recommendedName>
</protein>
<dbReference type="Pfam" id="PF01885">
    <property type="entry name" value="PTS_2-RNA"/>
    <property type="match status" value="2"/>
</dbReference>
<evidence type="ECO:0000313" key="9">
    <source>
        <dbReference type="Proteomes" id="UP000298061"/>
    </source>
</evidence>
<evidence type="ECO:0000256" key="2">
    <source>
        <dbReference type="ARBA" id="ARBA00009836"/>
    </source>
</evidence>
<feature type="region of interest" description="Disordered" evidence="7">
    <location>
        <begin position="112"/>
        <end position="134"/>
    </location>
</feature>
<keyword evidence="9" id="KW-1185">Reference proteome</keyword>
<evidence type="ECO:0000256" key="5">
    <source>
        <dbReference type="ARBA" id="ARBA00023027"/>
    </source>
</evidence>
<dbReference type="AlphaFoldDB" id="A0A4Z0A9C3"/>
<comment type="similarity">
    <text evidence="2">Belongs to the KptA/TPT1 family.</text>
</comment>
<accession>A0A4Z0A9C3</accession>
<dbReference type="PANTHER" id="PTHR12684:SF2">
    <property type="entry name" value="TRNA 2'-PHOSPHOTRANSFERASE 1"/>
    <property type="match status" value="1"/>
</dbReference>
<dbReference type="Gene3D" id="3.20.170.30">
    <property type="match status" value="1"/>
</dbReference>
<dbReference type="Proteomes" id="UP000298061">
    <property type="component" value="Unassembled WGS sequence"/>
</dbReference>
<dbReference type="GO" id="GO:0006388">
    <property type="term" value="P:tRNA splicing, via endonucleolytic cleavage and ligation"/>
    <property type="evidence" value="ECO:0007669"/>
    <property type="project" value="TreeGrafter"/>
</dbReference>
<proteinExistence type="inferred from homology"/>
<feature type="region of interest" description="Disordered" evidence="7">
    <location>
        <begin position="1"/>
        <end position="24"/>
    </location>
</feature>
<keyword evidence="4" id="KW-0808">Transferase</keyword>
<evidence type="ECO:0000313" key="8">
    <source>
        <dbReference type="EMBL" id="TFY83652.1"/>
    </source>
</evidence>
<evidence type="ECO:0000256" key="7">
    <source>
        <dbReference type="SAM" id="MobiDB-lite"/>
    </source>
</evidence>
<evidence type="ECO:0000256" key="3">
    <source>
        <dbReference type="ARBA" id="ARBA00012007"/>
    </source>
</evidence>
<comment type="function">
    <text evidence="1">Catalyzes the last step of tRNA splicing, the transfer of the splice junction 2'-phosphate from ligated tRNA to NAD to produce ADP-ribose 1''-2'' cyclic phosphate.</text>
</comment>
<comment type="caution">
    <text evidence="8">The sequence shown here is derived from an EMBL/GenBank/DDBJ whole genome shotgun (WGS) entry which is preliminary data.</text>
</comment>
<gene>
    <name evidence="8" type="ORF">EWM64_g370</name>
</gene>
<dbReference type="InterPro" id="IPR042081">
    <property type="entry name" value="RNA_2'-PTrans_C"/>
</dbReference>
<evidence type="ECO:0000256" key="1">
    <source>
        <dbReference type="ARBA" id="ARBA00003343"/>
    </source>
</evidence>
<dbReference type="InterPro" id="IPR042080">
    <property type="entry name" value="RNA_2'-PTrans_N"/>
</dbReference>
<dbReference type="EMBL" id="SFCI01000017">
    <property type="protein sequence ID" value="TFY83652.1"/>
    <property type="molecule type" value="Genomic_DNA"/>
</dbReference>
<dbReference type="STRING" id="135208.A0A4Z0A9C3"/>
<dbReference type="OrthoDB" id="419694at2759"/>
<dbReference type="EC" id="2.7.1.160" evidence="3"/>
<evidence type="ECO:0000256" key="4">
    <source>
        <dbReference type="ARBA" id="ARBA00022679"/>
    </source>
</evidence>
<comment type="catalytic activity">
    <reaction evidence="6">
        <text>2'-phospho-[ligated tRNA] + NAD(+) = mature tRNA + ADP-alpha-D-ribose 1'',2''-cyclic phosphate + nicotinamide</text>
        <dbReference type="Rhea" id="RHEA:23324"/>
        <dbReference type="Rhea" id="RHEA-COMP:11106"/>
        <dbReference type="Rhea" id="RHEA-COMP:11107"/>
        <dbReference type="ChEBI" id="CHEBI:17154"/>
        <dbReference type="ChEBI" id="CHEBI:57540"/>
        <dbReference type="ChEBI" id="CHEBI:76596"/>
        <dbReference type="ChEBI" id="CHEBI:82883"/>
        <dbReference type="ChEBI" id="CHEBI:85027"/>
        <dbReference type="EC" id="2.7.1.160"/>
    </reaction>
</comment>
<evidence type="ECO:0000256" key="6">
    <source>
        <dbReference type="ARBA" id="ARBA00047949"/>
    </source>
</evidence>
<keyword evidence="5" id="KW-0520">NAD</keyword>
<dbReference type="InterPro" id="IPR002745">
    <property type="entry name" value="Ptrans_KptA/Tpt1"/>
</dbReference>
<dbReference type="GO" id="GO:0000215">
    <property type="term" value="F:tRNA 2'-phosphotransferase activity"/>
    <property type="evidence" value="ECO:0007669"/>
    <property type="project" value="UniProtKB-EC"/>
</dbReference>